<dbReference type="EMBL" id="ABYK01000014">
    <property type="protein sequence ID" value="EDZ94905.1"/>
    <property type="molecule type" value="Genomic_DNA"/>
</dbReference>
<evidence type="ECO:0000313" key="2">
    <source>
        <dbReference type="Proteomes" id="UP000004061"/>
    </source>
</evidence>
<gene>
    <name evidence="1" type="ORF">AmaxDRAFT_2311</name>
</gene>
<comment type="caution">
    <text evidence="1">The sequence shown here is derived from an EMBL/GenBank/DDBJ whole genome shotgun (WGS) entry which is preliminary data.</text>
</comment>
<reference evidence="1 2" key="1">
    <citation type="journal article" date="2011" name="Appl. Environ. Microbiol.">
        <title>Contribution of a Sodium Ion Gradient to Energy Conservation during Fermentation in the Cyanobacterium Arthrospira (Spirulina) maxima CS-328.</title>
        <authorList>
            <person name="Carrieri D."/>
            <person name="Ananyev G."/>
            <person name="Lenz O."/>
            <person name="Bryant D.A."/>
            <person name="Dismukes G.C."/>
        </authorList>
    </citation>
    <scope>NUCLEOTIDE SEQUENCE [LARGE SCALE GENOMIC DNA]</scope>
    <source>
        <strain evidence="1 2">CS-328</strain>
    </source>
</reference>
<accession>B5W0L7</accession>
<evidence type="ECO:0000313" key="1">
    <source>
        <dbReference type="EMBL" id="EDZ94905.1"/>
    </source>
</evidence>
<dbReference type="Proteomes" id="UP000004061">
    <property type="component" value="Unassembled WGS sequence"/>
</dbReference>
<proteinExistence type="predicted"/>
<organism evidence="1 2">
    <name type="scientific">Limnospira maxima CS-328</name>
    <dbReference type="NCBI Taxonomy" id="513049"/>
    <lineage>
        <taxon>Bacteria</taxon>
        <taxon>Bacillati</taxon>
        <taxon>Cyanobacteriota</taxon>
        <taxon>Cyanophyceae</taxon>
        <taxon>Oscillatoriophycideae</taxon>
        <taxon>Oscillatoriales</taxon>
        <taxon>Sirenicapillariaceae</taxon>
        <taxon>Limnospira</taxon>
    </lineage>
</organism>
<dbReference type="AlphaFoldDB" id="B5W0L7"/>
<protein>
    <submittedName>
        <fullName evidence="1">Uncharacterized protein</fullName>
    </submittedName>
</protein>
<name>B5W0L7_LIMMA</name>
<sequence length="51" mass="6053">MGMLRGEPLIFNQGAEVPIRRLFRVFLPYFMPERPALYIDYINLVRRKAIA</sequence>
<keyword evidence="2" id="KW-1185">Reference proteome</keyword>